<feature type="domain" description="pPIWI-RE module N-terminal" evidence="3">
    <location>
        <begin position="19"/>
        <end position="364"/>
    </location>
</feature>
<sequence>MVYNRIQLMALQVPTHLALPFNLYALTVPQHWKELLSRLQRHKLGKDYVLPPVEALNPILQLLFDDILFFRRGAFRPSSNARLLYSKTDQISTKEIADVFKTWLRVSFENSKFLTDDDIAQIHALSGNDLQFEPVSLPEPIWEIVEGELRIDPLFYDLIPYLCASAVASSPFSLVNPSTGEVAEEVVLYESDLEGEGINEAISWFPLPVARQRKKRGSDEKEEITHYYSYCLKFALHYDTGGYPYLICNAGLRRWINWSLGYLPSATSVCIKPVNSSRFAACKLQYMGKEKGIEFENNLVRLLQELNCRERFTAKDVVETPYRNSNLAWAAVYNNRMSTSHNVNPGFFPVDIAMFQQACIERFQQVLGTEFSLLEAYSRCDNQKALNRVRSAYTKVEAFVRSHFATETSPPPFHIPSNLRLVLLAQSQEAKDLIVPLARKYGIANVEIYDLGTLGAELPGKSWKSECSDRIHKFQQTLPPSPQERKTLTLVEILPKDIFWKEREKDPKPCFRPALARLGSVTDHFEPKAEDDSKDFLTPEALNAELARREDEKEALEEDGKFLKASSLKSNFAHRVENTLLTGLSMTGAYIYPNFEAKNFPASVASVGVYLIRFYIGDKTEYLPMAVRMDETGITAKAYGCNDWLDFDTFQVEMAVGKTFQPIDSKGSKAKIQAWVFHNLFQESKQPTLFCFEADNLRKQGLDFLQKQYWQKRTLAFNTDFNARESVTFTPISKYPHVRIASIITPDTGEVPLYRAVGKSGELAGHTGGVFHPPSQGAECGYYYLSNQRPTSRSGGILQESKLVPMAKTRGKNAGKAKKPNPKAQGYNPRGVFLNLTLQEGDCFSDWASFVQALRLYGLIHYLDTTILPAPLHLAAGLDSYRPIQAIREP</sequence>
<dbReference type="Proteomes" id="UP000753908">
    <property type="component" value="Unassembled WGS sequence"/>
</dbReference>
<reference evidence="4" key="1">
    <citation type="submission" date="2021-05" db="EMBL/GenBank/DDBJ databases">
        <authorList>
            <person name="Pietrasiak N."/>
            <person name="Ward R."/>
            <person name="Stajich J.E."/>
            <person name="Kurbessoian T."/>
        </authorList>
    </citation>
    <scope>NUCLEOTIDE SEQUENCE</scope>
    <source>
        <strain evidence="4">CPER-KK1</strain>
    </source>
</reference>
<feature type="coiled-coil region" evidence="1">
    <location>
        <begin position="539"/>
        <end position="566"/>
    </location>
</feature>
<protein>
    <submittedName>
        <fullName evidence="4">DUF3962 domain-containing protein</fullName>
    </submittedName>
</protein>
<feature type="domain" description="pPIWI-RE RNaseH" evidence="2">
    <location>
        <begin position="618"/>
        <end position="881"/>
    </location>
</feature>
<dbReference type="Pfam" id="PF13111">
    <property type="entry name" value="pPIWI_RE_X"/>
    <property type="match status" value="1"/>
</dbReference>
<keyword evidence="1" id="KW-0175">Coiled coil</keyword>
<name>A0A951PS32_9CYAN</name>
<evidence type="ECO:0000259" key="3">
    <source>
        <dbReference type="Pfam" id="PF13111"/>
    </source>
</evidence>
<dbReference type="InterPro" id="IPR025085">
    <property type="entry name" value="pPIWI_RE_X"/>
</dbReference>
<dbReference type="Pfam" id="PF13032">
    <property type="entry name" value="RNaseH_pPIWI_RE"/>
    <property type="match status" value="1"/>
</dbReference>
<gene>
    <name evidence="4" type="ORF">KME25_30505</name>
</gene>
<evidence type="ECO:0000259" key="2">
    <source>
        <dbReference type="Pfam" id="PF13032"/>
    </source>
</evidence>
<evidence type="ECO:0000313" key="4">
    <source>
        <dbReference type="EMBL" id="MBW4548703.1"/>
    </source>
</evidence>
<proteinExistence type="predicted"/>
<dbReference type="AlphaFoldDB" id="A0A951PS32"/>
<reference evidence="4" key="2">
    <citation type="journal article" date="2022" name="Microbiol. Resour. Announc.">
        <title>Metagenome Sequencing to Explore Phylogenomics of Terrestrial Cyanobacteria.</title>
        <authorList>
            <person name="Ward R.D."/>
            <person name="Stajich J.E."/>
            <person name="Johansen J.R."/>
            <person name="Huntemann M."/>
            <person name="Clum A."/>
            <person name="Foster B."/>
            <person name="Foster B."/>
            <person name="Roux S."/>
            <person name="Palaniappan K."/>
            <person name="Varghese N."/>
            <person name="Mukherjee S."/>
            <person name="Reddy T.B.K."/>
            <person name="Daum C."/>
            <person name="Copeland A."/>
            <person name="Chen I.A."/>
            <person name="Ivanova N.N."/>
            <person name="Kyrpides N.C."/>
            <person name="Shapiro N."/>
            <person name="Eloe-Fadrosh E.A."/>
            <person name="Pietrasiak N."/>
        </authorList>
    </citation>
    <scope>NUCLEOTIDE SEQUENCE</scope>
    <source>
        <strain evidence="4">CPER-KK1</strain>
    </source>
</reference>
<comment type="caution">
    <text evidence="4">The sequence shown here is derived from an EMBL/GenBank/DDBJ whole genome shotgun (WGS) entry which is preliminary data.</text>
</comment>
<evidence type="ECO:0000313" key="5">
    <source>
        <dbReference type="Proteomes" id="UP000753908"/>
    </source>
</evidence>
<accession>A0A951PS32</accession>
<evidence type="ECO:0000256" key="1">
    <source>
        <dbReference type="SAM" id="Coils"/>
    </source>
</evidence>
<dbReference type="InterPro" id="IPR024996">
    <property type="entry name" value="RNaseH_pPIWI_RE"/>
</dbReference>
<dbReference type="EMBL" id="JAHHIF010000069">
    <property type="protein sequence ID" value="MBW4548703.1"/>
    <property type="molecule type" value="Genomic_DNA"/>
</dbReference>
<organism evidence="4 5">
    <name type="scientific">Symplocastrum torsivum CPER-KK1</name>
    <dbReference type="NCBI Taxonomy" id="450513"/>
    <lineage>
        <taxon>Bacteria</taxon>
        <taxon>Bacillati</taxon>
        <taxon>Cyanobacteriota</taxon>
        <taxon>Cyanophyceae</taxon>
        <taxon>Oscillatoriophycideae</taxon>
        <taxon>Oscillatoriales</taxon>
        <taxon>Microcoleaceae</taxon>
        <taxon>Symplocastrum</taxon>
    </lineage>
</organism>